<evidence type="ECO:0000256" key="11">
    <source>
        <dbReference type="ARBA" id="ARBA00023157"/>
    </source>
</evidence>
<feature type="transmembrane region" description="Helical" evidence="16">
    <location>
        <begin position="924"/>
        <end position="944"/>
    </location>
</feature>
<dbReference type="PANTHER" id="PTHR48051:SF58">
    <property type="entry name" value="VOLUME-REGULATED ANION CHANNEL SUBUNIT LRRC8E"/>
    <property type="match status" value="1"/>
</dbReference>
<evidence type="ECO:0000256" key="2">
    <source>
        <dbReference type="ARBA" id="ARBA00010471"/>
    </source>
</evidence>
<accession>V8PI59</accession>
<dbReference type="GO" id="GO:0034220">
    <property type="term" value="P:monoatomic ion transmembrane transport"/>
    <property type="evidence" value="ECO:0007669"/>
    <property type="project" value="UniProtKB-KW"/>
</dbReference>
<keyword evidence="10 16" id="KW-0472">Membrane</keyword>
<dbReference type="Gene3D" id="3.80.10.10">
    <property type="entry name" value="Ribonuclease Inhibitor"/>
    <property type="match status" value="2"/>
</dbReference>
<dbReference type="PANTHER" id="PTHR48051">
    <property type="match status" value="1"/>
</dbReference>
<dbReference type="FunFam" id="3.80.10.10:FF:000156">
    <property type="entry name" value="volume-regulated anion channel subunit LRRC8C isoform X2"/>
    <property type="match status" value="1"/>
</dbReference>
<feature type="transmembrane region" description="Helical" evidence="16">
    <location>
        <begin position="27"/>
        <end position="48"/>
    </location>
</feature>
<feature type="domain" description="LRRC8 pannexin-like TM region" evidence="17">
    <location>
        <begin position="999"/>
        <end position="1113"/>
    </location>
</feature>
<dbReference type="AlphaFoldDB" id="V8PI59"/>
<dbReference type="Pfam" id="PF13855">
    <property type="entry name" value="LRR_8"/>
    <property type="match status" value="1"/>
</dbReference>
<evidence type="ECO:0000256" key="9">
    <source>
        <dbReference type="ARBA" id="ARBA00023065"/>
    </source>
</evidence>
<feature type="transmembrane region" description="Helical" evidence="16">
    <location>
        <begin position="122"/>
        <end position="142"/>
    </location>
</feature>
<keyword evidence="7" id="KW-0677">Repeat</keyword>
<evidence type="ECO:0000256" key="13">
    <source>
        <dbReference type="ARBA" id="ARBA00024145"/>
    </source>
</evidence>
<dbReference type="Proteomes" id="UP000018936">
    <property type="component" value="Unassembled WGS sequence"/>
</dbReference>
<dbReference type="OrthoDB" id="2021138at2759"/>
<evidence type="ECO:0000256" key="6">
    <source>
        <dbReference type="ARBA" id="ARBA00022692"/>
    </source>
</evidence>
<dbReference type="GO" id="GO:0005737">
    <property type="term" value="C:cytoplasm"/>
    <property type="evidence" value="ECO:0007669"/>
    <property type="project" value="TreeGrafter"/>
</dbReference>
<dbReference type="InterPro" id="IPR021040">
    <property type="entry name" value="LRRC8_Pannexin-like"/>
</dbReference>
<feature type="transmembrane region" description="Helical" evidence="16">
    <location>
        <begin position="306"/>
        <end position="333"/>
    </location>
</feature>
<keyword evidence="11" id="KW-1015">Disulfide bond</keyword>
<comment type="catalytic activity">
    <reaction evidence="14">
        <text>taurine(out) = taurine(in)</text>
        <dbReference type="Rhea" id="RHEA:66328"/>
        <dbReference type="ChEBI" id="CHEBI:507393"/>
    </reaction>
</comment>
<feature type="transmembrane region" description="Helical" evidence="16">
    <location>
        <begin position="1096"/>
        <end position="1119"/>
    </location>
</feature>
<reference evidence="18 19" key="1">
    <citation type="journal article" date="2013" name="Proc. Natl. Acad. Sci. U.S.A.">
        <title>The king cobra genome reveals dynamic gene evolution and adaptation in the snake venom system.</title>
        <authorList>
            <person name="Vonk F.J."/>
            <person name="Casewell N.R."/>
            <person name="Henkel C.V."/>
            <person name="Heimberg A.M."/>
            <person name="Jansen H.J."/>
            <person name="McCleary R.J."/>
            <person name="Kerkkamp H.M."/>
            <person name="Vos R.A."/>
            <person name="Guerreiro I."/>
            <person name="Calvete J.J."/>
            <person name="Wuster W."/>
            <person name="Woods A.E."/>
            <person name="Logan J.M."/>
            <person name="Harrison R.A."/>
            <person name="Castoe T.A."/>
            <person name="de Koning A.P."/>
            <person name="Pollock D.D."/>
            <person name="Yandell M."/>
            <person name="Calderon D."/>
            <person name="Renjifo C."/>
            <person name="Currier R.B."/>
            <person name="Salgado D."/>
            <person name="Pla D."/>
            <person name="Sanz L."/>
            <person name="Hyder A.S."/>
            <person name="Ribeiro J.M."/>
            <person name="Arntzen J.W."/>
            <person name="van den Thillart G.E."/>
            <person name="Boetzer M."/>
            <person name="Pirovano W."/>
            <person name="Dirks R.P."/>
            <person name="Spaink H.P."/>
            <person name="Duboule D."/>
            <person name="McGlinn E."/>
            <person name="Kini R.M."/>
            <person name="Richardson M.K."/>
        </authorList>
    </citation>
    <scope>NUCLEOTIDE SEQUENCE</scope>
    <source>
        <tissue evidence="18">Blood</tissue>
    </source>
</reference>
<feature type="domain" description="LRRC8 pannexin-like TM region" evidence="17">
    <location>
        <begin position="814"/>
        <end position="979"/>
    </location>
</feature>
<name>V8PI59_OPHHA</name>
<proteinExistence type="inferred from homology"/>
<feature type="domain" description="LRRC8 pannexin-like TM region" evidence="17">
    <location>
        <begin position="1"/>
        <end position="329"/>
    </location>
</feature>
<dbReference type="EMBL" id="AZIM01000073">
    <property type="protein sequence ID" value="ETE73562.1"/>
    <property type="molecule type" value="Genomic_DNA"/>
</dbReference>
<dbReference type="InterPro" id="IPR003591">
    <property type="entry name" value="Leu-rich_rpt_typical-subtyp"/>
</dbReference>
<evidence type="ECO:0000256" key="12">
    <source>
        <dbReference type="ARBA" id="ARBA00023303"/>
    </source>
</evidence>
<feature type="non-terminal residue" evidence="18">
    <location>
        <position position="1208"/>
    </location>
</feature>
<evidence type="ECO:0000259" key="17">
    <source>
        <dbReference type="Pfam" id="PF12534"/>
    </source>
</evidence>
<comment type="similarity">
    <text evidence="2">Belongs to the LRRC8 family.</text>
</comment>
<evidence type="ECO:0000256" key="7">
    <source>
        <dbReference type="ARBA" id="ARBA00022737"/>
    </source>
</evidence>
<evidence type="ECO:0000256" key="8">
    <source>
        <dbReference type="ARBA" id="ARBA00022989"/>
    </source>
</evidence>
<keyword evidence="6 16" id="KW-0812">Transmembrane</keyword>
<dbReference type="InterPro" id="IPR001611">
    <property type="entry name" value="Leu-rich_rpt"/>
</dbReference>
<keyword evidence="9" id="KW-0406">Ion transport</keyword>
<keyword evidence="19" id="KW-1185">Reference proteome</keyword>
<protein>
    <submittedName>
        <fullName evidence="18">Leucine-rich repeat-containing protein 8E</fullName>
    </submittedName>
</protein>
<keyword evidence="4" id="KW-1003">Cell membrane</keyword>
<comment type="caution">
    <text evidence="18">The sequence shown here is derived from an EMBL/GenBank/DDBJ whole genome shotgun (WGS) entry which is preliminary data.</text>
</comment>
<sequence length="1208" mass="139073">MIPVAEFKHFTDQQPAFKVLKPWWDVLAEYITIVMLMIGVFGCTLQVIHDKIICLPNHVPSGTAFTDLTCEDFTKKTINNSEPIKSSVHQEMSGLRNNLDLQQYSYINQMCYETALHWYAKYFPYLVVIHTLMFMVCASFWFKFPGTSSKIEHFISIMSKCFDSPWTTRTISEVSEEENTSSGKVNRIRKSNVPSELIELSPSGGSVTGKKVLESPSSSMLGKKEGEEAKALFEKVKKFRLHVEKGDILYTMYIRQTILKVCKFLVIIVYNAVLVHNIKFIVPCSVKMEDMTGYDHFCCNHTKACLFFKLAMCYLCFLGVYGMTCLYTLYWLFHRPLKEYSFRFAREDTGIKDIPDVKNDFAFMLHLIDQYDSLYSKRFAVFLSEDSEFKLKQLNLNHEWTRDKLQQKLQTNPSGRLELHLFMLPGLPDTTFEMIELEALKLELLQDVTFPASVTQLINLQELVLINCPAMLSFTSLKFFREQLKVMMVNFDDIKDIPVWIYNLRGLEELYISGFFNQEMGRTGTLESLRELKNLKVLTLHSNISKLPPSVADLATHLQKLRIHNDGTKLVALNNLKKLFSVQELKLINCNLERIPHAIFSLVNLQELDLKNNKLISIEEVISFQHCRKLICLKLWHNQISTIPEHIRKLKTLEQLDLSHNFIVALPSQLFMCTRLHYLDLSYNKIQIIPSGMGVLQSLQYFAVSHNCLETLPNEIYFCKKLKVLKAEHNKLRRISDRISWLPLLSRIELKGNQLDALPLEIGQCKLLKRSGLVVESNLYETLPLEIRSFAPAFCCHGDEIKPLVLLRVALRNQVTFFNDSLTQFQSLKPWWDILMDYLVLAMLMISLLSGTLLISVDTMTCLPLNDKLNETSAVVPKPQAVDQTPSEEFPVANSHRSINLDYQQYLYISYVCYQKVLPSFLKYFPYFALVNSLFLMASNNFWFRYPKTSSKIEHFLSILVKCFESPWTTKALSEIGCQRFLGVCTNTVNVGYLGQLKSASSSPILDSKDRELGQALFEKIRRFRAHTEGGRMIYRIYLGQTIFKTAKVLTVLGYTFNCVGSISFKHVCLADIQNVIGYSTFICTHSMAFILQKLIATYIFLIFLYGVVGVYSFLWLLWQPLQKYSFKQAHEDCCVFDIPDGQNDFAFLLHMADQCNQLYSWRLANFLSAMHKNDVLDIVLSDVPGYLRLTTVHSSTTSPTVTANPTN</sequence>
<keyword evidence="3" id="KW-0813">Transport</keyword>
<dbReference type="SUPFAM" id="SSF52058">
    <property type="entry name" value="L domain-like"/>
    <property type="match status" value="1"/>
</dbReference>
<gene>
    <name evidence="18" type="primary">lrrc8e</name>
    <name evidence="18" type="ORF">L345_00597</name>
</gene>
<feature type="transmembrane region" description="Helical" evidence="16">
    <location>
        <begin position="838"/>
        <end position="857"/>
    </location>
</feature>
<dbReference type="InterPro" id="IPR050216">
    <property type="entry name" value="LRR_domain-containing"/>
</dbReference>
<keyword evidence="8 16" id="KW-1133">Transmembrane helix</keyword>
<organism evidence="18 19">
    <name type="scientific">Ophiophagus hannah</name>
    <name type="common">King cobra</name>
    <name type="synonym">Naja hannah</name>
    <dbReference type="NCBI Taxonomy" id="8665"/>
    <lineage>
        <taxon>Eukaryota</taxon>
        <taxon>Metazoa</taxon>
        <taxon>Chordata</taxon>
        <taxon>Craniata</taxon>
        <taxon>Vertebrata</taxon>
        <taxon>Euteleostomi</taxon>
        <taxon>Lepidosauria</taxon>
        <taxon>Squamata</taxon>
        <taxon>Bifurcata</taxon>
        <taxon>Unidentata</taxon>
        <taxon>Episquamata</taxon>
        <taxon>Toxicofera</taxon>
        <taxon>Serpentes</taxon>
        <taxon>Colubroidea</taxon>
        <taxon>Elapidae</taxon>
        <taxon>Elapinae</taxon>
        <taxon>Ophiophagus</taxon>
    </lineage>
</organism>
<dbReference type="Pfam" id="PF12534">
    <property type="entry name" value="Pannexin_like"/>
    <property type="match status" value="3"/>
</dbReference>
<evidence type="ECO:0000256" key="4">
    <source>
        <dbReference type="ARBA" id="ARBA00022475"/>
    </source>
</evidence>
<evidence type="ECO:0000256" key="1">
    <source>
        <dbReference type="ARBA" id="ARBA00004651"/>
    </source>
</evidence>
<evidence type="ECO:0000256" key="3">
    <source>
        <dbReference type="ARBA" id="ARBA00022448"/>
    </source>
</evidence>
<dbReference type="InterPro" id="IPR032675">
    <property type="entry name" value="LRR_dom_sf"/>
</dbReference>
<evidence type="ECO:0000256" key="10">
    <source>
        <dbReference type="ARBA" id="ARBA00023136"/>
    </source>
</evidence>
<keyword evidence="5" id="KW-0433">Leucine-rich repeat</keyword>
<dbReference type="SMART" id="SM00369">
    <property type="entry name" value="LRR_TYP"/>
    <property type="match status" value="8"/>
</dbReference>
<dbReference type="PROSITE" id="PS51450">
    <property type="entry name" value="LRR"/>
    <property type="match status" value="3"/>
</dbReference>
<comment type="catalytic activity">
    <reaction evidence="13">
        <text>iodide(out) = iodide(in)</text>
        <dbReference type="Rhea" id="RHEA:66324"/>
        <dbReference type="ChEBI" id="CHEBI:16382"/>
    </reaction>
</comment>
<evidence type="ECO:0000256" key="15">
    <source>
        <dbReference type="ARBA" id="ARBA00024167"/>
    </source>
</evidence>
<comment type="catalytic activity">
    <reaction evidence="15">
        <text>chloride(in) = chloride(out)</text>
        <dbReference type="Rhea" id="RHEA:29823"/>
        <dbReference type="ChEBI" id="CHEBI:17996"/>
    </reaction>
</comment>
<evidence type="ECO:0000256" key="16">
    <source>
        <dbReference type="SAM" id="Phobius"/>
    </source>
</evidence>
<evidence type="ECO:0000256" key="5">
    <source>
        <dbReference type="ARBA" id="ARBA00022614"/>
    </source>
</evidence>
<evidence type="ECO:0000256" key="14">
    <source>
        <dbReference type="ARBA" id="ARBA00024158"/>
    </source>
</evidence>
<dbReference type="GO" id="GO:0005886">
    <property type="term" value="C:plasma membrane"/>
    <property type="evidence" value="ECO:0007669"/>
    <property type="project" value="UniProtKB-SubCell"/>
</dbReference>
<comment type="subcellular location">
    <subcellularLocation>
        <location evidence="1">Cell membrane</location>
        <topology evidence="1">Multi-pass membrane protein</topology>
    </subcellularLocation>
</comment>
<evidence type="ECO:0000313" key="19">
    <source>
        <dbReference type="Proteomes" id="UP000018936"/>
    </source>
</evidence>
<keyword evidence="12" id="KW-0407">Ion channel</keyword>
<evidence type="ECO:0000313" key="18">
    <source>
        <dbReference type="EMBL" id="ETE73562.1"/>
    </source>
</evidence>